<keyword evidence="2" id="KW-1133">Transmembrane helix</keyword>
<dbReference type="HOGENOM" id="CLU_1123425_0_0_9"/>
<reference evidence="5" key="1">
    <citation type="journal article" date="2013" name="Genome Announc.">
        <title>Whole-Genome Sequencing of Lactobacillus shenzhenensis Strain LY-73T.</title>
        <authorList>
            <person name="Lin Z."/>
            <person name="Liu Z."/>
            <person name="Yang R."/>
            <person name="Zou Y."/>
            <person name="Wan D."/>
            <person name="Chen J."/>
            <person name="Guo M."/>
            <person name="Zhao J."/>
            <person name="Fang C."/>
            <person name="Yang R."/>
            <person name="Liu F."/>
        </authorList>
    </citation>
    <scope>NUCLEOTIDE SEQUENCE [LARGE SCALE GENOMIC DNA]</scope>
    <source>
        <strain evidence="5">LY-73</strain>
    </source>
</reference>
<evidence type="ECO:0000313" key="5">
    <source>
        <dbReference type="Proteomes" id="UP000030647"/>
    </source>
</evidence>
<protein>
    <recommendedName>
        <fullName evidence="3">CAAX prenyl protease 2/Lysostaphin resistance protein A-like domain-containing protein</fullName>
    </recommendedName>
</protein>
<feature type="transmembrane region" description="Helical" evidence="2">
    <location>
        <begin position="62"/>
        <end position="80"/>
    </location>
</feature>
<dbReference type="GO" id="GO:0004175">
    <property type="term" value="F:endopeptidase activity"/>
    <property type="evidence" value="ECO:0007669"/>
    <property type="project" value="UniProtKB-ARBA"/>
</dbReference>
<dbReference type="AlphaFoldDB" id="U4TM88"/>
<gene>
    <name evidence="4" type="ORF">L248_2067</name>
</gene>
<dbReference type="GO" id="GO:0080120">
    <property type="term" value="P:CAAX-box protein maturation"/>
    <property type="evidence" value="ECO:0007669"/>
    <property type="project" value="UniProtKB-ARBA"/>
</dbReference>
<feature type="transmembrane region" description="Helical" evidence="2">
    <location>
        <begin position="179"/>
        <end position="204"/>
    </location>
</feature>
<evidence type="ECO:0000256" key="1">
    <source>
        <dbReference type="ARBA" id="ARBA00009067"/>
    </source>
</evidence>
<evidence type="ECO:0000259" key="3">
    <source>
        <dbReference type="Pfam" id="PF02517"/>
    </source>
</evidence>
<feature type="transmembrane region" description="Helical" evidence="2">
    <location>
        <begin position="224"/>
        <end position="246"/>
    </location>
</feature>
<dbReference type="OrthoDB" id="4177129at2"/>
<keyword evidence="2" id="KW-0812">Transmembrane</keyword>
<dbReference type="InterPro" id="IPR003675">
    <property type="entry name" value="Rce1/LyrA-like_dom"/>
</dbReference>
<dbReference type="Proteomes" id="UP000030647">
    <property type="component" value="Unassembled WGS sequence"/>
</dbReference>
<accession>U4TM88</accession>
<dbReference type="EMBL" id="KI271584">
    <property type="protein sequence ID" value="ERL65991.1"/>
    <property type="molecule type" value="Genomic_DNA"/>
</dbReference>
<dbReference type="Pfam" id="PF02517">
    <property type="entry name" value="Rce1-like"/>
    <property type="match status" value="1"/>
</dbReference>
<evidence type="ECO:0000313" key="4">
    <source>
        <dbReference type="EMBL" id="ERL65991.1"/>
    </source>
</evidence>
<sequence length="247" mass="27202">MRQSVVQYPRERGGDVMLYKGFRFIGTAILALVLPLFIAMPLLADMAWEGTKLSSCPVSIHWAAYLIGFILVFLILKWWYSRFGRRNNWNISVRWILLSILFGVIAYAVSTGLLLISSKYPTLFHQGDTVTGSSNIPLLHGRFKWLTLIAASIGSPILEEIAFRGIVLTQFGELLNNRILAAVMASLLFAIAHMTGVAASAGIFFMGMVNAALDERCESLTPGIMVHITYNTIISASAVMTVSGLLK</sequence>
<dbReference type="STRING" id="1231336.L248_2067"/>
<proteinExistence type="inferred from homology"/>
<feature type="transmembrane region" description="Helical" evidence="2">
    <location>
        <begin position="145"/>
        <end position="167"/>
    </location>
</feature>
<keyword evidence="2" id="KW-0472">Membrane</keyword>
<keyword evidence="5" id="KW-1185">Reference proteome</keyword>
<name>U4TM88_9LACO</name>
<comment type="similarity">
    <text evidence="1">Belongs to the UPF0177 family.</text>
</comment>
<feature type="transmembrane region" description="Helical" evidence="2">
    <location>
        <begin position="21"/>
        <end position="42"/>
    </location>
</feature>
<evidence type="ECO:0000256" key="2">
    <source>
        <dbReference type="SAM" id="Phobius"/>
    </source>
</evidence>
<feature type="transmembrane region" description="Helical" evidence="2">
    <location>
        <begin position="92"/>
        <end position="116"/>
    </location>
</feature>
<dbReference type="eggNOG" id="COG1266">
    <property type="taxonomic scope" value="Bacteria"/>
</dbReference>
<organism evidence="4 5">
    <name type="scientific">Schleiferilactobacillus shenzhenensis LY-73</name>
    <dbReference type="NCBI Taxonomy" id="1231336"/>
    <lineage>
        <taxon>Bacteria</taxon>
        <taxon>Bacillati</taxon>
        <taxon>Bacillota</taxon>
        <taxon>Bacilli</taxon>
        <taxon>Lactobacillales</taxon>
        <taxon>Lactobacillaceae</taxon>
        <taxon>Schleiferilactobacillus</taxon>
    </lineage>
</organism>
<feature type="domain" description="CAAX prenyl protease 2/Lysostaphin resistance protein A-like" evidence="3">
    <location>
        <begin position="144"/>
        <end position="233"/>
    </location>
</feature>